<keyword evidence="7 13" id="KW-1133">Transmembrane helix</keyword>
<evidence type="ECO:0000256" key="13">
    <source>
        <dbReference type="SAM" id="Phobius"/>
    </source>
</evidence>
<dbReference type="AlphaFoldDB" id="A0A058Z2U9"/>
<dbReference type="PROSITE" id="PS50255">
    <property type="entry name" value="CYTOCHROME_B5_2"/>
    <property type="match status" value="1"/>
</dbReference>
<comment type="similarity">
    <text evidence="2">Belongs to the fatty acid desaturase type 1 family.</text>
</comment>
<sequence>MSPRAPVSAKAAGFNSAPADAKAAMQSDAAGKNASQTGEISADFHAINVDTKYFPGLGFRKVASDPRDAGPGPNWLHIGILFAIPVIALYGVLTTTLQWRTLVLAVVCYGLAGFGITGGYHRMYSHRSWYAPGPVRFVILMLGAAAVQGSCKWWSRNHRAHHKFTDTSRDPYNVRKGFLYAHIGWMLQKQDPKEVGRADISDLNADWMVQFQHRHYLALSLLLSIVVPTMIAGLGWGDYRGGYFYACLCRILFVHHATFFVNSLAHYLGEQAYSDLHTAFDSSITALLTLGEGYHNYHHEFPQDYRNGIRWYHFDPTKWGIQLLHKLGLAYDLRFISENEIRKARLQVQQGRLDEQRNTALHGRELDRNLTAFSGAELRDMVRARPGRLLIVLDGRVFDVTEFADIHPGGWDTIRRHTISPDAKEDIVDFGHVFRGADNTQHVHSVHAVSLLARFIVGAYVKDGAAGPDLA</sequence>
<evidence type="ECO:0000256" key="10">
    <source>
        <dbReference type="ARBA" id="ARBA00023098"/>
    </source>
</evidence>
<feature type="domain" description="Cytochrome b5 heme-binding" evidence="14">
    <location>
        <begin position="370"/>
        <end position="461"/>
    </location>
</feature>
<evidence type="ECO:0000256" key="6">
    <source>
        <dbReference type="ARBA" id="ARBA00022832"/>
    </source>
</evidence>
<evidence type="ECO:0000313" key="16">
    <source>
        <dbReference type="Proteomes" id="UP000030693"/>
    </source>
</evidence>
<dbReference type="GO" id="GO:0005789">
    <property type="term" value="C:endoplasmic reticulum membrane"/>
    <property type="evidence" value="ECO:0007669"/>
    <property type="project" value="TreeGrafter"/>
</dbReference>
<evidence type="ECO:0000256" key="8">
    <source>
        <dbReference type="ARBA" id="ARBA00023002"/>
    </source>
</evidence>
<dbReference type="eggNOG" id="KOG1600">
    <property type="taxonomic scope" value="Eukaryota"/>
</dbReference>
<dbReference type="STRING" id="691883.A0A058Z2U9"/>
<keyword evidence="11 13" id="KW-0472">Membrane</keyword>
<proteinExistence type="inferred from homology"/>
<dbReference type="SUPFAM" id="SSF55856">
    <property type="entry name" value="Cytochrome b5-like heme/steroid binding domain"/>
    <property type="match status" value="1"/>
</dbReference>
<keyword evidence="4 13" id="KW-0812">Transmembrane</keyword>
<name>A0A058Z2U9_FONAL</name>
<keyword evidence="9" id="KW-0408">Iron</keyword>
<dbReference type="GeneID" id="20530303"/>
<protein>
    <submittedName>
        <fullName evidence="15">Stearoyl-CoA desaturase (Delta-9 desaturase)</fullName>
    </submittedName>
</protein>
<feature type="transmembrane region" description="Helical" evidence="13">
    <location>
        <begin position="135"/>
        <end position="154"/>
    </location>
</feature>
<dbReference type="PANTHER" id="PTHR11351:SF31">
    <property type="entry name" value="DESATURASE 1, ISOFORM A-RELATED"/>
    <property type="match status" value="1"/>
</dbReference>
<evidence type="ECO:0000313" key="15">
    <source>
        <dbReference type="EMBL" id="KCV67847.1"/>
    </source>
</evidence>
<keyword evidence="8" id="KW-0560">Oxidoreductase</keyword>
<reference evidence="15" key="1">
    <citation type="submission" date="2013-04" db="EMBL/GenBank/DDBJ databases">
        <title>The Genome Sequence of Fonticula alba ATCC 38817.</title>
        <authorList>
            <consortium name="The Broad Institute Genomics Platform"/>
            <person name="Russ C."/>
            <person name="Cuomo C."/>
            <person name="Burger G."/>
            <person name="Gray M.W."/>
            <person name="Holland P.W.H."/>
            <person name="King N."/>
            <person name="Lang F.B.F."/>
            <person name="Roger A.J."/>
            <person name="Ruiz-Trillo I."/>
            <person name="Brown M."/>
            <person name="Walker B."/>
            <person name="Young S."/>
            <person name="Zeng Q."/>
            <person name="Gargeya S."/>
            <person name="Fitzgerald M."/>
            <person name="Haas B."/>
            <person name="Abouelleil A."/>
            <person name="Allen A.W."/>
            <person name="Alvarado L."/>
            <person name="Arachchi H.M."/>
            <person name="Berlin A.M."/>
            <person name="Chapman S.B."/>
            <person name="Gainer-Dewar J."/>
            <person name="Goldberg J."/>
            <person name="Griggs A."/>
            <person name="Gujja S."/>
            <person name="Hansen M."/>
            <person name="Howarth C."/>
            <person name="Imamovic A."/>
            <person name="Ireland A."/>
            <person name="Larimer J."/>
            <person name="McCowan C."/>
            <person name="Murphy C."/>
            <person name="Pearson M."/>
            <person name="Poon T.W."/>
            <person name="Priest M."/>
            <person name="Roberts A."/>
            <person name="Saif S."/>
            <person name="Shea T."/>
            <person name="Sisk P."/>
            <person name="Sykes S."/>
            <person name="Wortman J."/>
            <person name="Nusbaum C."/>
            <person name="Birren B."/>
        </authorList>
    </citation>
    <scope>NUCLEOTIDE SEQUENCE [LARGE SCALE GENOMIC DNA]</scope>
    <source>
        <strain evidence="15">ATCC 38817</strain>
    </source>
</reference>
<evidence type="ECO:0000256" key="12">
    <source>
        <dbReference type="ARBA" id="ARBA00023160"/>
    </source>
</evidence>
<dbReference type="InterPro" id="IPR001522">
    <property type="entry name" value="FADS-1_CS"/>
</dbReference>
<evidence type="ECO:0000256" key="9">
    <source>
        <dbReference type="ARBA" id="ARBA00023004"/>
    </source>
</evidence>
<keyword evidence="16" id="KW-1185">Reference proteome</keyword>
<evidence type="ECO:0000256" key="2">
    <source>
        <dbReference type="ARBA" id="ARBA00009295"/>
    </source>
</evidence>
<feature type="transmembrane region" description="Helical" evidence="13">
    <location>
        <begin position="75"/>
        <end position="93"/>
    </location>
</feature>
<evidence type="ECO:0000256" key="4">
    <source>
        <dbReference type="ARBA" id="ARBA00022692"/>
    </source>
</evidence>
<keyword evidence="5" id="KW-0479">Metal-binding</keyword>
<evidence type="ECO:0000259" key="14">
    <source>
        <dbReference type="PROSITE" id="PS50255"/>
    </source>
</evidence>
<feature type="transmembrane region" description="Helical" evidence="13">
    <location>
        <begin position="102"/>
        <end position="123"/>
    </location>
</feature>
<dbReference type="PROSITE" id="PS00476">
    <property type="entry name" value="FATTY_ACID_DESATUR_1"/>
    <property type="match status" value="1"/>
</dbReference>
<keyword evidence="6" id="KW-0276">Fatty acid metabolism</keyword>
<dbReference type="GO" id="GO:0006636">
    <property type="term" value="P:unsaturated fatty acid biosynthetic process"/>
    <property type="evidence" value="ECO:0007669"/>
    <property type="project" value="InterPro"/>
</dbReference>
<keyword evidence="12" id="KW-0275">Fatty acid biosynthesis</keyword>
<comment type="subcellular location">
    <subcellularLocation>
        <location evidence="1">Membrane</location>
        <topology evidence="1">Multi-pass membrane protein</topology>
    </subcellularLocation>
</comment>
<feature type="transmembrane region" description="Helical" evidence="13">
    <location>
        <begin position="216"/>
        <end position="236"/>
    </location>
</feature>
<dbReference type="InterPro" id="IPR005804">
    <property type="entry name" value="FA_desaturase_dom"/>
</dbReference>
<dbReference type="Pfam" id="PF00173">
    <property type="entry name" value="Cyt-b5"/>
    <property type="match status" value="1"/>
</dbReference>
<dbReference type="Pfam" id="PF00487">
    <property type="entry name" value="FA_desaturase"/>
    <property type="match status" value="1"/>
</dbReference>
<dbReference type="GO" id="GO:0005506">
    <property type="term" value="F:iron ion binding"/>
    <property type="evidence" value="ECO:0007669"/>
    <property type="project" value="TreeGrafter"/>
</dbReference>
<dbReference type="Proteomes" id="UP000030693">
    <property type="component" value="Unassembled WGS sequence"/>
</dbReference>
<dbReference type="InterPro" id="IPR015876">
    <property type="entry name" value="Acyl-CoA_DS"/>
</dbReference>
<evidence type="ECO:0000256" key="7">
    <source>
        <dbReference type="ARBA" id="ARBA00022989"/>
    </source>
</evidence>
<dbReference type="GO" id="GO:0004768">
    <property type="term" value="F:stearoyl-CoA 9-desaturase activity"/>
    <property type="evidence" value="ECO:0007669"/>
    <property type="project" value="InterPro"/>
</dbReference>
<organism evidence="15">
    <name type="scientific">Fonticula alba</name>
    <name type="common">Slime mold</name>
    <dbReference type="NCBI Taxonomy" id="691883"/>
    <lineage>
        <taxon>Eukaryota</taxon>
        <taxon>Rotosphaerida</taxon>
        <taxon>Fonticulaceae</taxon>
        <taxon>Fonticula</taxon>
    </lineage>
</organism>
<dbReference type="PIRSF" id="PIRSF000345">
    <property type="entry name" value="OLE1"/>
    <property type="match status" value="1"/>
</dbReference>
<dbReference type="CDD" id="cd03505">
    <property type="entry name" value="Delta9-FADS-like"/>
    <property type="match status" value="1"/>
</dbReference>
<dbReference type="EMBL" id="KB932212">
    <property type="protein sequence ID" value="KCV67847.1"/>
    <property type="molecule type" value="Genomic_DNA"/>
</dbReference>
<dbReference type="InterPro" id="IPR036400">
    <property type="entry name" value="Cyt_B5-like_heme/steroid_sf"/>
</dbReference>
<dbReference type="OrthoDB" id="10260134at2759"/>
<dbReference type="InterPro" id="IPR001199">
    <property type="entry name" value="Cyt_B5-like_heme/steroid-bd"/>
</dbReference>
<evidence type="ECO:0000256" key="1">
    <source>
        <dbReference type="ARBA" id="ARBA00004141"/>
    </source>
</evidence>
<dbReference type="SMART" id="SM01117">
    <property type="entry name" value="Cyt-b5"/>
    <property type="match status" value="1"/>
</dbReference>
<keyword evidence="3" id="KW-0444">Lipid biosynthesis</keyword>
<dbReference type="RefSeq" id="XP_009497667.1">
    <property type="nucleotide sequence ID" value="XM_009499392.1"/>
</dbReference>
<dbReference type="PRINTS" id="PR00075">
    <property type="entry name" value="FACDDSATRASE"/>
</dbReference>
<dbReference type="OMA" id="WNDWRGG"/>
<dbReference type="Gene3D" id="3.10.120.10">
    <property type="entry name" value="Cytochrome b5-like heme/steroid binding domain"/>
    <property type="match status" value="1"/>
</dbReference>
<keyword evidence="10" id="KW-0443">Lipid metabolism</keyword>
<dbReference type="PANTHER" id="PTHR11351">
    <property type="entry name" value="ACYL-COA DESATURASE"/>
    <property type="match status" value="1"/>
</dbReference>
<evidence type="ECO:0000256" key="5">
    <source>
        <dbReference type="ARBA" id="ARBA00022723"/>
    </source>
</evidence>
<evidence type="ECO:0000256" key="3">
    <source>
        <dbReference type="ARBA" id="ARBA00022516"/>
    </source>
</evidence>
<evidence type="ECO:0000256" key="11">
    <source>
        <dbReference type="ARBA" id="ARBA00023136"/>
    </source>
</evidence>
<accession>A0A058Z2U9</accession>
<dbReference type="InterPro" id="IPR009160">
    <property type="entry name" value="Acyl-CoA_deSatase_haem/ster-bd"/>
</dbReference>
<gene>
    <name evidence="15" type="ORF">H696_05578</name>
</gene>